<dbReference type="Gene3D" id="2.60.120.10">
    <property type="entry name" value="Jelly Rolls"/>
    <property type="match status" value="1"/>
</dbReference>
<accession>A0ABT0L8A9</accession>
<dbReference type="Pfam" id="PF12833">
    <property type="entry name" value="HTH_18"/>
    <property type="match status" value="1"/>
</dbReference>
<dbReference type="RefSeq" id="WP_248938911.1">
    <property type="nucleotide sequence ID" value="NZ_JAKIKS010000009.1"/>
</dbReference>
<dbReference type="Proteomes" id="UP001203423">
    <property type="component" value="Unassembled WGS sequence"/>
</dbReference>
<comment type="caution">
    <text evidence="6">The sequence shown here is derived from an EMBL/GenBank/DDBJ whole genome shotgun (WGS) entry which is preliminary data.</text>
</comment>
<dbReference type="Pfam" id="PF02311">
    <property type="entry name" value="AraC_binding"/>
    <property type="match status" value="1"/>
</dbReference>
<dbReference type="SUPFAM" id="SSF46689">
    <property type="entry name" value="Homeodomain-like"/>
    <property type="match status" value="2"/>
</dbReference>
<reference evidence="6 7" key="1">
    <citation type="submission" date="2022-01" db="EMBL/GenBank/DDBJ databases">
        <title>Whole genome-based taxonomy of the Shewanellaceae.</title>
        <authorList>
            <person name="Martin-Rodriguez A.J."/>
        </authorList>
    </citation>
    <scope>NUCLEOTIDE SEQUENCE [LARGE SCALE GENOMIC DNA]</scope>
    <source>
        <strain evidence="6 7">DSM 17177</strain>
    </source>
</reference>
<name>A0ABT0L8A9_9GAMM</name>
<keyword evidence="4" id="KW-0804">Transcription</keyword>
<dbReference type="PRINTS" id="PR00032">
    <property type="entry name" value="HTHARAC"/>
</dbReference>
<dbReference type="InterPro" id="IPR009057">
    <property type="entry name" value="Homeodomain-like_sf"/>
</dbReference>
<dbReference type="CDD" id="cd06124">
    <property type="entry name" value="cupin_NimR-like_N"/>
    <property type="match status" value="1"/>
</dbReference>
<keyword evidence="7" id="KW-1185">Reference proteome</keyword>
<dbReference type="PANTHER" id="PTHR11019:SF190">
    <property type="entry name" value="ARAC-FAMILY REGULATORY PROTEIN"/>
    <property type="match status" value="1"/>
</dbReference>
<evidence type="ECO:0000259" key="5">
    <source>
        <dbReference type="PROSITE" id="PS01124"/>
    </source>
</evidence>
<dbReference type="SMART" id="SM00342">
    <property type="entry name" value="HTH_ARAC"/>
    <property type="match status" value="1"/>
</dbReference>
<gene>
    <name evidence="6" type="ORF">L2764_03780</name>
</gene>
<sequence>MANIYPTKFSQAPLSDVFFSYEHFLPNAITPMHSHQWGQLQIVHAGVIEIYTQEQQFVAPSQYGIWVPHDIAHESYMRKKMQYYSINIMPHVISMPTHVCLLELSPILLSIMDNFHLRKMTIAASAPDKRLVHVILDQLSQASCTQAFLPTTDDRLLSPILMMLEHQPHDSTSLSEWAKKIHTTERTLARHFQDKLGVNFTEWRQRRKFIEAIFLLKKGLSIKEIALTLGYSQTTPFIILFKQYAGCTPKQYSQRLSI</sequence>
<evidence type="ECO:0000256" key="3">
    <source>
        <dbReference type="ARBA" id="ARBA00023159"/>
    </source>
</evidence>
<keyword evidence="1" id="KW-0805">Transcription regulation</keyword>
<dbReference type="InterPro" id="IPR014710">
    <property type="entry name" value="RmlC-like_jellyroll"/>
</dbReference>
<evidence type="ECO:0000313" key="7">
    <source>
        <dbReference type="Proteomes" id="UP001203423"/>
    </source>
</evidence>
<dbReference type="InterPro" id="IPR020449">
    <property type="entry name" value="Tscrpt_reg_AraC-type_HTH"/>
</dbReference>
<dbReference type="InterPro" id="IPR018060">
    <property type="entry name" value="HTH_AraC"/>
</dbReference>
<feature type="domain" description="HTH araC/xylS-type" evidence="5">
    <location>
        <begin position="158"/>
        <end position="255"/>
    </location>
</feature>
<dbReference type="InterPro" id="IPR003313">
    <property type="entry name" value="AraC-bd"/>
</dbReference>
<dbReference type="PROSITE" id="PS01124">
    <property type="entry name" value="HTH_ARAC_FAMILY_2"/>
    <property type="match status" value="1"/>
</dbReference>
<evidence type="ECO:0000256" key="1">
    <source>
        <dbReference type="ARBA" id="ARBA00023015"/>
    </source>
</evidence>
<dbReference type="InterPro" id="IPR011051">
    <property type="entry name" value="RmlC_Cupin_sf"/>
</dbReference>
<dbReference type="EMBL" id="JAKIKS010000009">
    <property type="protein sequence ID" value="MCL1123625.1"/>
    <property type="molecule type" value="Genomic_DNA"/>
</dbReference>
<organism evidence="6 7">
    <name type="scientific">Shewanella surugensis</name>
    <dbReference type="NCBI Taxonomy" id="212020"/>
    <lineage>
        <taxon>Bacteria</taxon>
        <taxon>Pseudomonadati</taxon>
        <taxon>Pseudomonadota</taxon>
        <taxon>Gammaproteobacteria</taxon>
        <taxon>Alteromonadales</taxon>
        <taxon>Shewanellaceae</taxon>
        <taxon>Shewanella</taxon>
    </lineage>
</organism>
<keyword evidence="2" id="KW-0238">DNA-binding</keyword>
<proteinExistence type="predicted"/>
<dbReference type="Gene3D" id="1.10.10.60">
    <property type="entry name" value="Homeodomain-like"/>
    <property type="match status" value="1"/>
</dbReference>
<dbReference type="PANTHER" id="PTHR11019">
    <property type="entry name" value="HTH-TYPE TRANSCRIPTIONAL REGULATOR NIMR"/>
    <property type="match status" value="1"/>
</dbReference>
<dbReference type="SUPFAM" id="SSF51182">
    <property type="entry name" value="RmlC-like cupins"/>
    <property type="match status" value="1"/>
</dbReference>
<evidence type="ECO:0000256" key="2">
    <source>
        <dbReference type="ARBA" id="ARBA00023125"/>
    </source>
</evidence>
<evidence type="ECO:0000256" key="4">
    <source>
        <dbReference type="ARBA" id="ARBA00023163"/>
    </source>
</evidence>
<protein>
    <submittedName>
        <fullName evidence="6">Helix-turn-helix transcriptional regulator</fullName>
    </submittedName>
</protein>
<keyword evidence="3" id="KW-0010">Activator</keyword>
<evidence type="ECO:0000313" key="6">
    <source>
        <dbReference type="EMBL" id="MCL1123625.1"/>
    </source>
</evidence>